<name>A0AAU7TID3_9ACTN</name>
<sequence>MSGMFIQGLTDPMTHHANQTAMFADSVGEKLGRSEANTMDLSTASFRGEASQVNVQGHENWRQAANLKGQLQAQLQSDGVGQISNHYGQLSMNNVHSLTTVNMPTA</sequence>
<dbReference type="RefSeq" id="WP_350279199.1">
    <property type="nucleotide sequence ID" value="NZ_CP158165.1"/>
</dbReference>
<dbReference type="EMBL" id="CP158165">
    <property type="protein sequence ID" value="XBV26400.1"/>
    <property type="molecule type" value="Genomic_DNA"/>
</dbReference>
<organism evidence="1">
    <name type="scientific">Kribbella sp. HUAS MG21</name>
    <dbReference type="NCBI Taxonomy" id="3160966"/>
    <lineage>
        <taxon>Bacteria</taxon>
        <taxon>Bacillati</taxon>
        <taxon>Actinomycetota</taxon>
        <taxon>Actinomycetes</taxon>
        <taxon>Propionibacteriales</taxon>
        <taxon>Kribbellaceae</taxon>
        <taxon>Kribbella</taxon>
    </lineage>
</organism>
<protein>
    <submittedName>
        <fullName evidence="1">Uncharacterized protein</fullName>
    </submittedName>
</protein>
<accession>A0AAU7TID3</accession>
<dbReference type="AlphaFoldDB" id="A0AAU7TID3"/>
<gene>
    <name evidence="1" type="ORF">ABN611_08205</name>
</gene>
<evidence type="ECO:0000313" key="1">
    <source>
        <dbReference type="EMBL" id="XBV26400.1"/>
    </source>
</evidence>
<proteinExistence type="predicted"/>
<reference evidence="1" key="1">
    <citation type="submission" date="2024-06" db="EMBL/GenBank/DDBJ databases">
        <title>Kribbella sp. strain HUAS MG21 genome sequences.</title>
        <authorList>
            <person name="Mo P."/>
        </authorList>
    </citation>
    <scope>NUCLEOTIDE SEQUENCE</scope>
    <source>
        <strain evidence="1">HUAS MG21</strain>
    </source>
</reference>